<dbReference type="Proteomes" id="UP000199288">
    <property type="component" value="Unassembled WGS sequence"/>
</dbReference>
<reference evidence="3" key="1">
    <citation type="submission" date="2016-10" db="EMBL/GenBank/DDBJ databases">
        <authorList>
            <person name="Varghese N."/>
            <person name="Submissions S."/>
        </authorList>
    </citation>
    <scope>NUCLEOTIDE SEQUENCE [LARGE SCALE GENOMIC DNA]</scope>
    <source>
        <strain evidence="3">KPR-1</strain>
    </source>
</reference>
<dbReference type="Gene3D" id="3.10.180.10">
    <property type="entry name" value="2,3-Dihydroxybiphenyl 1,2-Dioxygenase, domain 1"/>
    <property type="match status" value="1"/>
</dbReference>
<gene>
    <name evidence="2" type="ORF">SAMN02910418_00030</name>
</gene>
<dbReference type="InterPro" id="IPR029068">
    <property type="entry name" value="Glyas_Bleomycin-R_OHBP_Dase"/>
</dbReference>
<evidence type="ECO:0000259" key="1">
    <source>
        <dbReference type="PROSITE" id="PS51819"/>
    </source>
</evidence>
<organism evidence="2 3">
    <name type="scientific">Bowdeniella nasicola</name>
    <dbReference type="NCBI Taxonomy" id="208480"/>
    <lineage>
        <taxon>Bacteria</taxon>
        <taxon>Bacillati</taxon>
        <taxon>Actinomycetota</taxon>
        <taxon>Actinomycetes</taxon>
        <taxon>Actinomycetales</taxon>
        <taxon>Actinomycetaceae</taxon>
        <taxon>Bowdeniella</taxon>
    </lineage>
</organism>
<keyword evidence="3" id="KW-1185">Reference proteome</keyword>
<dbReference type="EMBL" id="FNQV01000001">
    <property type="protein sequence ID" value="SDZ73560.1"/>
    <property type="molecule type" value="Genomic_DNA"/>
</dbReference>
<sequence>MIYSADPPATLAFFRDVLEMPFVVEGDDWLIFSTGPSELGVHPGQPSEGDGHQICFMCDDIHLPIAEPTSKGATFIGEVREASYGRVAMVDVPGSRPMVIYEPHHSWHTGWTTNSSFHGS</sequence>
<accession>A0A1H3VFQ8</accession>
<proteinExistence type="predicted"/>
<feature type="domain" description="VOC" evidence="1">
    <location>
        <begin position="1"/>
        <end position="103"/>
    </location>
</feature>
<dbReference type="SUPFAM" id="SSF54593">
    <property type="entry name" value="Glyoxalase/Bleomycin resistance protein/Dihydroxybiphenyl dioxygenase"/>
    <property type="match status" value="1"/>
</dbReference>
<name>A0A1H3VFQ8_9ACTO</name>
<dbReference type="InterPro" id="IPR037523">
    <property type="entry name" value="VOC_core"/>
</dbReference>
<dbReference type="PROSITE" id="PS51819">
    <property type="entry name" value="VOC"/>
    <property type="match status" value="1"/>
</dbReference>
<evidence type="ECO:0000313" key="3">
    <source>
        <dbReference type="Proteomes" id="UP000199288"/>
    </source>
</evidence>
<protein>
    <recommendedName>
        <fullName evidence="1">VOC domain-containing protein</fullName>
    </recommendedName>
</protein>
<evidence type="ECO:0000313" key="2">
    <source>
        <dbReference type="EMBL" id="SDZ73560.1"/>
    </source>
</evidence>
<dbReference type="AlphaFoldDB" id="A0A1H3VFQ8"/>